<keyword evidence="2" id="KW-1185">Reference proteome</keyword>
<name>A0AAD6P7W7_9ROSI</name>
<gene>
    <name evidence="1" type="ORF">OIU84_029522</name>
</gene>
<dbReference type="Proteomes" id="UP001162972">
    <property type="component" value="Chromosome 7"/>
</dbReference>
<evidence type="ECO:0000313" key="1">
    <source>
        <dbReference type="EMBL" id="KAJ6419426.1"/>
    </source>
</evidence>
<comment type="caution">
    <text evidence="1">The sequence shown here is derived from an EMBL/GenBank/DDBJ whole genome shotgun (WGS) entry which is preliminary data.</text>
</comment>
<reference evidence="1 2" key="1">
    <citation type="journal article" date="2023" name="Int. J. Mol. Sci.">
        <title>De Novo Assembly and Annotation of 11 Diverse Shrub Willow (Salix) Genomes Reveals Novel Gene Organization in Sex-Linked Regions.</title>
        <authorList>
            <person name="Hyden B."/>
            <person name="Feng K."/>
            <person name="Yates T.B."/>
            <person name="Jawdy S."/>
            <person name="Cereghino C."/>
            <person name="Smart L.B."/>
            <person name="Muchero W."/>
        </authorList>
    </citation>
    <scope>NUCLEOTIDE SEQUENCE [LARGE SCALE GENOMIC DNA]</scope>
    <source>
        <tissue evidence="1">Shoot tip</tissue>
    </source>
</reference>
<accession>A0AAD6P7W7</accession>
<sequence>MIPRKNFNSRLTGCLTITSPDEDRSGAVTYLWLVTNFVCFLGFDQLCGPCHHIAAMRANPMKSFSLLACN</sequence>
<organism evidence="1 2">
    <name type="scientific">Salix udensis</name>
    <dbReference type="NCBI Taxonomy" id="889485"/>
    <lineage>
        <taxon>Eukaryota</taxon>
        <taxon>Viridiplantae</taxon>
        <taxon>Streptophyta</taxon>
        <taxon>Embryophyta</taxon>
        <taxon>Tracheophyta</taxon>
        <taxon>Spermatophyta</taxon>
        <taxon>Magnoliopsida</taxon>
        <taxon>eudicotyledons</taxon>
        <taxon>Gunneridae</taxon>
        <taxon>Pentapetalae</taxon>
        <taxon>rosids</taxon>
        <taxon>fabids</taxon>
        <taxon>Malpighiales</taxon>
        <taxon>Salicaceae</taxon>
        <taxon>Saliceae</taxon>
        <taxon>Salix</taxon>
    </lineage>
</organism>
<evidence type="ECO:0000313" key="2">
    <source>
        <dbReference type="Proteomes" id="UP001162972"/>
    </source>
</evidence>
<dbReference type="EMBL" id="JAPFFJ010000009">
    <property type="protein sequence ID" value="KAJ6419426.1"/>
    <property type="molecule type" value="Genomic_DNA"/>
</dbReference>
<proteinExistence type="predicted"/>
<protein>
    <submittedName>
        <fullName evidence="1">Uncharacterized protein</fullName>
    </submittedName>
</protein>
<dbReference type="AlphaFoldDB" id="A0AAD6P7W7"/>